<dbReference type="Proteomes" id="UP001146793">
    <property type="component" value="Unassembled WGS sequence"/>
</dbReference>
<dbReference type="GO" id="GO:0016779">
    <property type="term" value="F:nucleotidyltransferase activity"/>
    <property type="evidence" value="ECO:0007669"/>
    <property type="project" value="UniProtKB-KW"/>
</dbReference>
<evidence type="ECO:0000259" key="11">
    <source>
        <dbReference type="PROSITE" id="PS50172"/>
    </source>
</evidence>
<name>A0AAV7Z2Q4_9EUKA</name>
<organism evidence="15 16">
    <name type="scientific">Anaeramoeba flamelloides</name>
    <dbReference type="NCBI Taxonomy" id="1746091"/>
    <lineage>
        <taxon>Eukaryota</taxon>
        <taxon>Metamonada</taxon>
        <taxon>Anaeramoebidae</taxon>
        <taxon>Anaeramoeba</taxon>
    </lineage>
</organism>
<comment type="subcellular location">
    <subcellularLocation>
        <location evidence="1">Nucleus</location>
    </subcellularLocation>
</comment>
<dbReference type="EC" id="2.4.2.-" evidence="9"/>
<feature type="domain" description="PARP catalytic" evidence="12">
    <location>
        <begin position="533"/>
        <end position="783"/>
    </location>
</feature>
<feature type="domain" description="BRCT" evidence="11">
    <location>
        <begin position="1"/>
        <end position="89"/>
    </location>
</feature>
<reference evidence="15" key="1">
    <citation type="submission" date="2022-08" db="EMBL/GenBank/DDBJ databases">
        <title>Novel sulphate-reducing endosymbionts in the free-living metamonad Anaeramoeba.</title>
        <authorList>
            <person name="Jerlstrom-Hultqvist J."/>
            <person name="Cepicka I."/>
            <person name="Gallot-Lavallee L."/>
            <person name="Salas-Leiva D."/>
            <person name="Curtis B.A."/>
            <person name="Zahonova K."/>
            <person name="Pipaliya S."/>
            <person name="Dacks J."/>
            <person name="Roger A.J."/>
        </authorList>
    </citation>
    <scope>NUCLEOTIDE SEQUENCE</scope>
    <source>
        <strain evidence="15">Busselton2</strain>
    </source>
</reference>
<dbReference type="EMBL" id="JANTQA010000044">
    <property type="protein sequence ID" value="KAJ3434410.1"/>
    <property type="molecule type" value="Genomic_DNA"/>
</dbReference>
<dbReference type="Gene3D" id="3.90.228.10">
    <property type="match status" value="1"/>
</dbReference>
<keyword evidence="2 9" id="KW-0328">Glycosyltransferase</keyword>
<dbReference type="Pfam" id="PF00644">
    <property type="entry name" value="PARP"/>
    <property type="match status" value="1"/>
</dbReference>
<dbReference type="GO" id="GO:0006302">
    <property type="term" value="P:double-strand break repair"/>
    <property type="evidence" value="ECO:0007669"/>
    <property type="project" value="TreeGrafter"/>
</dbReference>
<feature type="compositionally biased region" description="Basic and acidic residues" evidence="10">
    <location>
        <begin position="85"/>
        <end position="99"/>
    </location>
</feature>
<evidence type="ECO:0000256" key="1">
    <source>
        <dbReference type="ARBA" id="ARBA00004123"/>
    </source>
</evidence>
<dbReference type="Pfam" id="PF02877">
    <property type="entry name" value="PARP_reg"/>
    <property type="match status" value="1"/>
</dbReference>
<evidence type="ECO:0000256" key="9">
    <source>
        <dbReference type="RuleBase" id="RU362114"/>
    </source>
</evidence>
<dbReference type="InterPro" id="IPR012317">
    <property type="entry name" value="Poly(ADP-ribose)pol_cat_dom"/>
</dbReference>
<dbReference type="InterPro" id="IPR036420">
    <property type="entry name" value="BRCT_dom_sf"/>
</dbReference>
<feature type="domain" description="WGR" evidence="14">
    <location>
        <begin position="234"/>
        <end position="325"/>
    </location>
</feature>
<comment type="similarity">
    <text evidence="7">Belongs to the ARTD/PARP family.</text>
</comment>
<keyword evidence="5 9" id="KW-0520">NAD</keyword>
<feature type="region of interest" description="Disordered" evidence="10">
    <location>
        <begin position="334"/>
        <end position="398"/>
    </location>
</feature>
<evidence type="ECO:0000256" key="6">
    <source>
        <dbReference type="ARBA" id="ARBA00023242"/>
    </source>
</evidence>
<evidence type="ECO:0000256" key="8">
    <source>
        <dbReference type="ARBA" id="ARBA00033987"/>
    </source>
</evidence>
<dbReference type="InterPro" id="IPR050800">
    <property type="entry name" value="ARTD/PARP"/>
</dbReference>
<feature type="domain" description="PARP alpha-helical" evidence="13">
    <location>
        <begin position="394"/>
        <end position="523"/>
    </location>
</feature>
<feature type="compositionally biased region" description="Basic residues" evidence="10">
    <location>
        <begin position="133"/>
        <end position="201"/>
    </location>
</feature>
<dbReference type="GO" id="GO:0003950">
    <property type="term" value="F:NAD+ poly-ADP-ribosyltransferase activity"/>
    <property type="evidence" value="ECO:0007669"/>
    <property type="project" value="UniProtKB-UniRule"/>
</dbReference>
<dbReference type="GO" id="GO:1990404">
    <property type="term" value="F:NAD+-protein mono-ADP-ribosyltransferase activity"/>
    <property type="evidence" value="ECO:0007669"/>
    <property type="project" value="TreeGrafter"/>
</dbReference>
<keyword evidence="6" id="KW-0539">Nucleus</keyword>
<feature type="compositionally biased region" description="Low complexity" evidence="10">
    <location>
        <begin position="369"/>
        <end position="378"/>
    </location>
</feature>
<dbReference type="PROSITE" id="PS51977">
    <property type="entry name" value="WGR"/>
    <property type="match status" value="1"/>
</dbReference>
<dbReference type="InterPro" id="IPR008893">
    <property type="entry name" value="WGR_domain"/>
</dbReference>
<keyword evidence="3 9" id="KW-0808">Transferase</keyword>
<dbReference type="InterPro" id="IPR004102">
    <property type="entry name" value="Poly(ADP-ribose)pol_reg_dom"/>
</dbReference>
<dbReference type="Gene3D" id="1.20.142.10">
    <property type="entry name" value="Poly(ADP-ribose) polymerase, regulatory domain"/>
    <property type="match status" value="1"/>
</dbReference>
<dbReference type="GO" id="GO:0005730">
    <property type="term" value="C:nucleolus"/>
    <property type="evidence" value="ECO:0007669"/>
    <property type="project" value="TreeGrafter"/>
</dbReference>
<keyword evidence="4" id="KW-0548">Nucleotidyltransferase</keyword>
<evidence type="ECO:0000256" key="3">
    <source>
        <dbReference type="ARBA" id="ARBA00022679"/>
    </source>
</evidence>
<evidence type="ECO:0000313" key="15">
    <source>
        <dbReference type="EMBL" id="KAJ3434410.1"/>
    </source>
</evidence>
<dbReference type="SUPFAM" id="SSF142921">
    <property type="entry name" value="WGR domain-like"/>
    <property type="match status" value="1"/>
</dbReference>
<dbReference type="PROSITE" id="PS51059">
    <property type="entry name" value="PARP_CATALYTIC"/>
    <property type="match status" value="1"/>
</dbReference>
<evidence type="ECO:0000256" key="2">
    <source>
        <dbReference type="ARBA" id="ARBA00022676"/>
    </source>
</evidence>
<evidence type="ECO:0000256" key="5">
    <source>
        <dbReference type="ARBA" id="ARBA00023027"/>
    </source>
</evidence>
<dbReference type="GO" id="GO:0070212">
    <property type="term" value="P:protein poly-ADP-ribosylation"/>
    <property type="evidence" value="ECO:0007669"/>
    <property type="project" value="TreeGrafter"/>
</dbReference>
<dbReference type="PROSITE" id="PS51060">
    <property type="entry name" value="PARP_ALPHA_HD"/>
    <property type="match status" value="1"/>
</dbReference>
<evidence type="ECO:0000259" key="12">
    <source>
        <dbReference type="PROSITE" id="PS51059"/>
    </source>
</evidence>
<feature type="compositionally biased region" description="Low complexity" evidence="10">
    <location>
        <begin position="334"/>
        <end position="345"/>
    </location>
</feature>
<evidence type="ECO:0000259" key="14">
    <source>
        <dbReference type="PROSITE" id="PS51977"/>
    </source>
</evidence>
<gene>
    <name evidence="15" type="ORF">M0812_19897</name>
</gene>
<sequence length="783" mass="90267">MSVFKGLNFILSSKGRHLKNVIQSNSGNVSVMLSNKVNYFIISETVFDSYLIKRINKSKDYKDLKIRNKLWVQDSVKKSKLVQGKKYEIQIPKPEEKKESRKRKKPIGKQKDNQQSKQKQKPKDKKKKTEKEKKKKKKKDKKKETKKKKDKKKETKKKKEKEKERKKKKDKKKQNKKKETKTSKKKEKEKKKNKRKEKKTQKNNTNISKALQVLNINKDPNKHIVSPFCSYNLSGNLLKRHQVPLSVLLEIPKEKLFNQLQVIQLSRTNYLSFSYSGTVDGLVQKSEQFFFNKHDAIDHFEQEFLTKTGKNWHSRKKSSKKAKKYIVTTNVLSSGSESSFTSTGEDSSEESVTESDKKTKKEKKKKNKTSSGSSMDTGTESEEESESESEEDSEEEIDEDVQDLIKKLFRTKTLLSSLIGTGLDLSEVNPFELKKAKLKSVRKNLQEIEKIVCEKTKKTKTNSLKKNTFTNTLETLSSQFYSELPHDFGFRSNPIISSPKILKKSIRMVQILQNLFQIQKPIQIQHSEEKSSKKIKLQSQALGYTITPITNRTKNYQMIARYLKNSYSHQLLSSFSTSNGTLQSATTTHSADPVKIPTQFKILDIFELSNKDTKKVEKQSQKYGGNSQSHLLLQGATYPQVASILTNGFSLPPNSDPKLTYPFGKGIYFTNSVSQAIQDCNVSRYEPHCFLLLTQVFLGKKCKKIIPDFLESTPKQFDSVWAQGRFTPDEQQEQSLLSGIKIPNGKIIPSINLNSQQNFDQFILFNIKRIQLKFLVSVDFEWN</sequence>
<dbReference type="PANTHER" id="PTHR10459:SF60">
    <property type="entry name" value="POLY [ADP-RIBOSE] POLYMERASE 2"/>
    <property type="match status" value="1"/>
</dbReference>
<evidence type="ECO:0000256" key="7">
    <source>
        <dbReference type="ARBA" id="ARBA00024347"/>
    </source>
</evidence>
<dbReference type="PANTHER" id="PTHR10459">
    <property type="entry name" value="DNA LIGASE"/>
    <property type="match status" value="1"/>
</dbReference>
<dbReference type="InterPro" id="IPR036930">
    <property type="entry name" value="WGR_dom_sf"/>
</dbReference>
<evidence type="ECO:0000313" key="16">
    <source>
        <dbReference type="Proteomes" id="UP001146793"/>
    </source>
</evidence>
<dbReference type="InterPro" id="IPR001357">
    <property type="entry name" value="BRCT_dom"/>
</dbReference>
<feature type="compositionally biased region" description="Acidic residues" evidence="10">
    <location>
        <begin position="379"/>
        <end position="398"/>
    </location>
</feature>
<dbReference type="SUPFAM" id="SSF56399">
    <property type="entry name" value="ADP-ribosylation"/>
    <property type="match status" value="1"/>
</dbReference>
<dbReference type="SUPFAM" id="SSF52113">
    <property type="entry name" value="BRCT domain"/>
    <property type="match status" value="1"/>
</dbReference>
<dbReference type="PROSITE" id="PS50172">
    <property type="entry name" value="BRCT"/>
    <property type="match status" value="1"/>
</dbReference>
<evidence type="ECO:0000259" key="13">
    <source>
        <dbReference type="PROSITE" id="PS51060"/>
    </source>
</evidence>
<evidence type="ECO:0000256" key="10">
    <source>
        <dbReference type="SAM" id="MobiDB-lite"/>
    </source>
</evidence>
<feature type="region of interest" description="Disordered" evidence="10">
    <location>
        <begin position="85"/>
        <end position="206"/>
    </location>
</feature>
<dbReference type="SUPFAM" id="SSF47587">
    <property type="entry name" value="Domain of poly(ADP-ribose) polymerase"/>
    <property type="match status" value="1"/>
</dbReference>
<accession>A0AAV7Z2Q4</accession>
<comment type="catalytic activity">
    <reaction evidence="8">
        <text>NAD(+) + (ADP-D-ribosyl)n-acceptor = nicotinamide + (ADP-D-ribosyl)n+1-acceptor + H(+).</text>
        <dbReference type="EC" id="2.4.2.30"/>
    </reaction>
</comment>
<dbReference type="AlphaFoldDB" id="A0AAV7Z2Q4"/>
<dbReference type="InterPro" id="IPR036616">
    <property type="entry name" value="Poly(ADP-ribose)pol_reg_dom_sf"/>
</dbReference>
<comment type="caution">
    <text evidence="15">The sequence shown here is derived from an EMBL/GenBank/DDBJ whole genome shotgun (WGS) entry which is preliminary data.</text>
</comment>
<dbReference type="Gene3D" id="3.40.50.10190">
    <property type="entry name" value="BRCT domain"/>
    <property type="match status" value="1"/>
</dbReference>
<evidence type="ECO:0000256" key="4">
    <source>
        <dbReference type="ARBA" id="ARBA00022695"/>
    </source>
</evidence>
<proteinExistence type="inferred from homology"/>
<protein>
    <recommendedName>
        <fullName evidence="9">Poly [ADP-ribose] polymerase</fullName>
        <shortName evidence="9">PARP</shortName>
        <ecNumber evidence="9">2.4.2.-</ecNumber>
    </recommendedName>
</protein>